<evidence type="ECO:0000259" key="2">
    <source>
        <dbReference type="Pfam" id="PF01035"/>
    </source>
</evidence>
<feature type="domain" description="Methylated-DNA-[protein]-cysteine S-methyltransferase DNA binding" evidence="2">
    <location>
        <begin position="21"/>
        <end position="101"/>
    </location>
</feature>
<keyword evidence="3" id="KW-0489">Methyltransferase</keyword>
<dbReference type="InterPro" id="IPR014048">
    <property type="entry name" value="MethylDNA_cys_MeTrfase_DNA-bd"/>
</dbReference>
<name>A0A261F1N0_9BIFI</name>
<evidence type="ECO:0000313" key="3">
    <source>
        <dbReference type="EMBL" id="OZG52836.1"/>
    </source>
</evidence>
<accession>A0A261F1N0</accession>
<dbReference type="Pfam" id="PF01035">
    <property type="entry name" value="DNA_binding_1"/>
    <property type="match status" value="1"/>
</dbReference>
<sequence length="117" mass="12916">MTSLQEKPARQHDGQDAPNTFDRIYAVVRQIPRGRVATYGQVAALAGNPRWSRVVGYALHVNPDPAHIPCYRVVNRFGRVSDAFAFGGGNRQIELLEAEGVPCHDGVVDLGTYQWQA</sequence>
<dbReference type="AlphaFoldDB" id="A0A261F1N0"/>
<dbReference type="GO" id="GO:0032259">
    <property type="term" value="P:methylation"/>
    <property type="evidence" value="ECO:0007669"/>
    <property type="project" value="UniProtKB-KW"/>
</dbReference>
<dbReference type="SUPFAM" id="SSF46767">
    <property type="entry name" value="Methylated DNA-protein cysteine methyltransferase, C-terminal domain"/>
    <property type="match status" value="1"/>
</dbReference>
<dbReference type="PANTHER" id="PTHR42942:SF1">
    <property type="entry name" value="ALKYLTRANSFERASE-LIKE PROTEIN 1"/>
    <property type="match status" value="1"/>
</dbReference>
<gene>
    <name evidence="3" type="ORF">PSSU_0454</name>
</gene>
<keyword evidence="3" id="KW-0808">Transferase</keyword>
<organism evidence="3 4">
    <name type="scientific">Pseudoscardovia suis</name>
    <dbReference type="NCBI Taxonomy" id="987063"/>
    <lineage>
        <taxon>Bacteria</taxon>
        <taxon>Bacillati</taxon>
        <taxon>Actinomycetota</taxon>
        <taxon>Actinomycetes</taxon>
        <taxon>Bifidobacteriales</taxon>
        <taxon>Bifidobacteriaceae</taxon>
        <taxon>Pseudoscardovia</taxon>
    </lineage>
</organism>
<keyword evidence="1" id="KW-0227">DNA damage</keyword>
<proteinExistence type="predicted"/>
<evidence type="ECO:0000313" key="4">
    <source>
        <dbReference type="Proteomes" id="UP000216454"/>
    </source>
</evidence>
<dbReference type="CDD" id="cd06445">
    <property type="entry name" value="ATase"/>
    <property type="match status" value="1"/>
</dbReference>
<dbReference type="PANTHER" id="PTHR42942">
    <property type="entry name" value="6-O-METHYLGUANINE DNA METHYLTRANSFERASE"/>
    <property type="match status" value="1"/>
</dbReference>
<dbReference type="GO" id="GO:0006281">
    <property type="term" value="P:DNA repair"/>
    <property type="evidence" value="ECO:0007669"/>
    <property type="project" value="InterPro"/>
</dbReference>
<reference evidence="3 4" key="1">
    <citation type="journal article" date="2017" name="BMC Genomics">
        <title>Comparative genomic and phylogenomic analyses of the Bifidobacteriaceae family.</title>
        <authorList>
            <person name="Lugli G.A."/>
            <person name="Milani C."/>
            <person name="Turroni F."/>
            <person name="Duranti S."/>
            <person name="Mancabelli L."/>
            <person name="Mangifesta M."/>
            <person name="Ferrario C."/>
            <person name="Modesto M."/>
            <person name="Mattarelli P."/>
            <person name="Jiri K."/>
            <person name="van Sinderen D."/>
            <person name="Ventura M."/>
        </authorList>
    </citation>
    <scope>NUCLEOTIDE SEQUENCE [LARGE SCALE GENOMIC DNA]</scope>
    <source>
        <strain evidence="3 4">DSM 24744</strain>
    </source>
</reference>
<protein>
    <submittedName>
        <fullName evidence="3">Cysteine methyltransferase</fullName>
    </submittedName>
</protein>
<dbReference type="InterPro" id="IPR052520">
    <property type="entry name" value="ATL_DNA_repair"/>
</dbReference>
<dbReference type="Gene3D" id="1.10.10.10">
    <property type="entry name" value="Winged helix-like DNA-binding domain superfamily/Winged helix DNA-binding domain"/>
    <property type="match status" value="1"/>
</dbReference>
<dbReference type="InterPro" id="IPR036388">
    <property type="entry name" value="WH-like_DNA-bd_sf"/>
</dbReference>
<dbReference type="GO" id="GO:0008168">
    <property type="term" value="F:methyltransferase activity"/>
    <property type="evidence" value="ECO:0007669"/>
    <property type="project" value="UniProtKB-KW"/>
</dbReference>
<dbReference type="NCBIfam" id="TIGR00589">
    <property type="entry name" value="ogt"/>
    <property type="match status" value="1"/>
</dbReference>
<dbReference type="Proteomes" id="UP000216454">
    <property type="component" value="Unassembled WGS sequence"/>
</dbReference>
<dbReference type="RefSeq" id="WP_244569095.1">
    <property type="nucleotide sequence ID" value="NZ_JBQKGU010000001.1"/>
</dbReference>
<dbReference type="EMBL" id="MWWQ01000005">
    <property type="protein sequence ID" value="OZG52836.1"/>
    <property type="molecule type" value="Genomic_DNA"/>
</dbReference>
<keyword evidence="4" id="KW-1185">Reference proteome</keyword>
<dbReference type="InterPro" id="IPR036217">
    <property type="entry name" value="MethylDNA_cys_MeTrfase_DNAb"/>
</dbReference>
<comment type="caution">
    <text evidence="3">The sequence shown here is derived from an EMBL/GenBank/DDBJ whole genome shotgun (WGS) entry which is preliminary data.</text>
</comment>
<evidence type="ECO:0000256" key="1">
    <source>
        <dbReference type="ARBA" id="ARBA00022763"/>
    </source>
</evidence>